<feature type="transmembrane region" description="Helical" evidence="1">
    <location>
        <begin position="80"/>
        <end position="99"/>
    </location>
</feature>
<organism evidence="2 3">
    <name type="scientific">Steroidobacter agaridevorans</name>
    <dbReference type="NCBI Taxonomy" id="2695856"/>
    <lineage>
        <taxon>Bacteria</taxon>
        <taxon>Pseudomonadati</taxon>
        <taxon>Pseudomonadota</taxon>
        <taxon>Gammaproteobacteria</taxon>
        <taxon>Steroidobacterales</taxon>
        <taxon>Steroidobacteraceae</taxon>
        <taxon>Steroidobacter</taxon>
    </lineage>
</organism>
<feature type="transmembrane region" description="Helical" evidence="1">
    <location>
        <begin position="16"/>
        <end position="36"/>
    </location>
</feature>
<feature type="transmembrane region" description="Helical" evidence="1">
    <location>
        <begin position="159"/>
        <end position="180"/>
    </location>
</feature>
<feature type="transmembrane region" description="Helical" evidence="1">
    <location>
        <begin position="127"/>
        <end position="147"/>
    </location>
</feature>
<keyword evidence="3" id="KW-1185">Reference proteome</keyword>
<dbReference type="AlphaFoldDB" id="A0A829YBB6"/>
<proteinExistence type="predicted"/>
<keyword evidence="1" id="KW-0472">Membrane</keyword>
<evidence type="ECO:0000313" key="3">
    <source>
        <dbReference type="Proteomes" id="UP000445000"/>
    </source>
</evidence>
<accession>A0A829YBB6</accession>
<dbReference type="EMBL" id="BLJN01000002">
    <property type="protein sequence ID" value="GFE80579.1"/>
    <property type="molecule type" value="Genomic_DNA"/>
</dbReference>
<keyword evidence="1" id="KW-1133">Transmembrane helix</keyword>
<reference evidence="3" key="1">
    <citation type="submission" date="2020-01" db="EMBL/GenBank/DDBJ databases">
        <title>'Steroidobacter agaridevorans' sp. nov., agar-degrading bacteria isolated from rhizosphere soils.</title>
        <authorList>
            <person name="Ikenaga M."/>
            <person name="Kataoka M."/>
            <person name="Murouchi A."/>
            <person name="Katsuragi S."/>
            <person name="Sakai M."/>
        </authorList>
    </citation>
    <scope>NUCLEOTIDE SEQUENCE [LARGE SCALE GENOMIC DNA]</scope>
    <source>
        <strain evidence="3">YU21-B</strain>
    </source>
</reference>
<evidence type="ECO:0000313" key="2">
    <source>
        <dbReference type="EMBL" id="GFE80579.1"/>
    </source>
</evidence>
<sequence>MIYDSFRQSSAASRKLLAALVGGDLLFMVLHWLHVHTGLLTSELWSIGRDRGFGEMFQYLKYAGVMLALAHVFRRTRLPVLLLWIGVFGFLLLDDSMRIHERFGLGMMAWAHLPDFGGLRGRDFGELIYAAIGAVILTPVLVVTYIRSSPMARAISADLLLLLIMLLIFAVGGDTIHRLLSSTVFDTLAGLVEDGGEMLVLSLTCFYVCTLYVYISTGGACTVHDTGVKGAGRRR</sequence>
<gene>
    <name evidence="2" type="ORF">GCM10011487_25790</name>
</gene>
<dbReference type="RefSeq" id="WP_161812246.1">
    <property type="nucleotide sequence ID" value="NZ_BLJN01000002.1"/>
</dbReference>
<keyword evidence="1" id="KW-0812">Transmembrane</keyword>
<name>A0A829YBB6_9GAMM</name>
<feature type="transmembrane region" description="Helical" evidence="1">
    <location>
        <begin position="200"/>
        <end position="223"/>
    </location>
</feature>
<evidence type="ECO:0000256" key="1">
    <source>
        <dbReference type="SAM" id="Phobius"/>
    </source>
</evidence>
<comment type="caution">
    <text evidence="2">The sequence shown here is derived from an EMBL/GenBank/DDBJ whole genome shotgun (WGS) entry which is preliminary data.</text>
</comment>
<feature type="transmembrane region" description="Helical" evidence="1">
    <location>
        <begin position="56"/>
        <end position="73"/>
    </location>
</feature>
<dbReference type="Proteomes" id="UP000445000">
    <property type="component" value="Unassembled WGS sequence"/>
</dbReference>
<protein>
    <submittedName>
        <fullName evidence="2">Uncharacterized protein</fullName>
    </submittedName>
</protein>